<dbReference type="SUPFAM" id="SSF55120">
    <property type="entry name" value="Pseudouridine synthase"/>
    <property type="match status" value="1"/>
</dbReference>
<evidence type="ECO:0000256" key="6">
    <source>
        <dbReference type="PIRSR" id="PIRSR001430-2"/>
    </source>
</evidence>
<dbReference type="NCBIfam" id="TIGR00071">
    <property type="entry name" value="hisT_truA"/>
    <property type="match status" value="1"/>
</dbReference>
<evidence type="ECO:0000313" key="10">
    <source>
        <dbReference type="Proteomes" id="UP000652477"/>
    </source>
</evidence>
<accession>A0A923LK19</accession>
<dbReference type="GO" id="GO:0003723">
    <property type="term" value="F:RNA binding"/>
    <property type="evidence" value="ECO:0007669"/>
    <property type="project" value="InterPro"/>
</dbReference>
<name>A0A923LK19_9FIRM</name>
<reference evidence="9" key="1">
    <citation type="submission" date="2020-08" db="EMBL/GenBank/DDBJ databases">
        <title>Genome public.</title>
        <authorList>
            <person name="Liu C."/>
            <person name="Sun Q."/>
        </authorList>
    </citation>
    <scope>NUCLEOTIDE SEQUENCE</scope>
    <source>
        <strain evidence="9">NSJ-55</strain>
    </source>
</reference>
<dbReference type="RefSeq" id="WP_186876939.1">
    <property type="nucleotide sequence ID" value="NZ_JACOPF010000004.1"/>
</dbReference>
<proteinExistence type="inferred from homology"/>
<dbReference type="InterPro" id="IPR020103">
    <property type="entry name" value="PsdUridine_synth_cat_dom_sf"/>
</dbReference>
<dbReference type="HAMAP" id="MF_00171">
    <property type="entry name" value="TruA"/>
    <property type="match status" value="1"/>
</dbReference>
<dbReference type="Pfam" id="PF01416">
    <property type="entry name" value="PseudoU_synth_1"/>
    <property type="match status" value="2"/>
</dbReference>
<feature type="active site" description="Nucleophile" evidence="4 5">
    <location>
        <position position="53"/>
    </location>
</feature>
<dbReference type="PIRSF" id="PIRSF001430">
    <property type="entry name" value="tRNA_psdUrid_synth"/>
    <property type="match status" value="1"/>
</dbReference>
<comment type="caution">
    <text evidence="9">The sequence shown here is derived from an EMBL/GenBank/DDBJ whole genome shotgun (WGS) entry which is preliminary data.</text>
</comment>
<keyword evidence="3 4" id="KW-0413">Isomerase</keyword>
<comment type="function">
    <text evidence="4">Formation of pseudouridine at positions 38, 39 and 40 in the anticodon stem and loop of transfer RNAs.</text>
</comment>
<keyword evidence="10" id="KW-1185">Reference proteome</keyword>
<dbReference type="CDD" id="cd02570">
    <property type="entry name" value="PseudoU_synth_EcTruA"/>
    <property type="match status" value="1"/>
</dbReference>
<sequence>MRTYKLTVSYDGTRYQGWQKQQSTDNTIQGILEKAIEKTAGYPVEVNGSGRTDAGVHAKGQTVSICLSGKVSETKFQESLNLKLPEDIRILRAELMKNGFHARYSASGKCYEYHIDTKEKQGVFGRRYSFHYPKYLNQTSMKKAAEILTGTHDFGAFTDKKEEKSTRRTIYDIMIAGQGGEVRIEYRGNGFLYHMVRILTGTLLDAGTGKLSMEDIYSALETGRREKAGFTAPAKGLFLKEVYY</sequence>
<dbReference type="GO" id="GO:0160147">
    <property type="term" value="F:tRNA pseudouridine(38-40) synthase activity"/>
    <property type="evidence" value="ECO:0007669"/>
    <property type="project" value="UniProtKB-EC"/>
</dbReference>
<feature type="binding site" evidence="4 6">
    <location>
        <position position="111"/>
    </location>
    <ligand>
        <name>substrate</name>
    </ligand>
</feature>
<evidence type="ECO:0000313" key="9">
    <source>
        <dbReference type="EMBL" id="MBC5690283.1"/>
    </source>
</evidence>
<dbReference type="AlphaFoldDB" id="A0A923LK19"/>
<dbReference type="Proteomes" id="UP000652477">
    <property type="component" value="Unassembled WGS sequence"/>
</dbReference>
<evidence type="ECO:0000256" key="7">
    <source>
        <dbReference type="RuleBase" id="RU003792"/>
    </source>
</evidence>
<dbReference type="PANTHER" id="PTHR11142">
    <property type="entry name" value="PSEUDOURIDYLATE SYNTHASE"/>
    <property type="match status" value="1"/>
</dbReference>
<gene>
    <name evidence="4 9" type="primary">truA</name>
    <name evidence="9" type="ORF">H8S37_15310</name>
</gene>
<dbReference type="EC" id="5.4.99.12" evidence="4"/>
<comment type="catalytic activity">
    <reaction evidence="4 7">
        <text>uridine(38/39/40) in tRNA = pseudouridine(38/39/40) in tRNA</text>
        <dbReference type="Rhea" id="RHEA:22376"/>
        <dbReference type="Rhea" id="RHEA-COMP:10085"/>
        <dbReference type="Rhea" id="RHEA-COMP:10087"/>
        <dbReference type="ChEBI" id="CHEBI:65314"/>
        <dbReference type="ChEBI" id="CHEBI:65315"/>
        <dbReference type="EC" id="5.4.99.12"/>
    </reaction>
</comment>
<comment type="caution">
    <text evidence="4">Lacks conserved residue(s) required for the propagation of feature annotation.</text>
</comment>
<dbReference type="InterPro" id="IPR020097">
    <property type="entry name" value="PsdUridine_synth_TruA_a/b_dom"/>
</dbReference>
<dbReference type="InterPro" id="IPR001406">
    <property type="entry name" value="PsdUridine_synth_TruA"/>
</dbReference>
<evidence type="ECO:0000259" key="8">
    <source>
        <dbReference type="Pfam" id="PF01416"/>
    </source>
</evidence>
<dbReference type="InterPro" id="IPR020095">
    <property type="entry name" value="PsdUridine_synth_TruA_C"/>
</dbReference>
<evidence type="ECO:0000256" key="4">
    <source>
        <dbReference type="HAMAP-Rule" id="MF_00171"/>
    </source>
</evidence>
<dbReference type="GO" id="GO:0031119">
    <property type="term" value="P:tRNA pseudouridine synthesis"/>
    <property type="evidence" value="ECO:0007669"/>
    <property type="project" value="UniProtKB-UniRule"/>
</dbReference>
<dbReference type="InterPro" id="IPR020094">
    <property type="entry name" value="TruA/RsuA/RluB/E/F_N"/>
</dbReference>
<dbReference type="EMBL" id="JACOPF010000004">
    <property type="protein sequence ID" value="MBC5690283.1"/>
    <property type="molecule type" value="Genomic_DNA"/>
</dbReference>
<keyword evidence="2 4" id="KW-0819">tRNA processing</keyword>
<evidence type="ECO:0000256" key="3">
    <source>
        <dbReference type="ARBA" id="ARBA00023235"/>
    </source>
</evidence>
<dbReference type="FunFam" id="3.30.70.580:FF:000001">
    <property type="entry name" value="tRNA pseudouridine synthase A"/>
    <property type="match status" value="1"/>
</dbReference>
<feature type="domain" description="Pseudouridine synthase I TruA alpha/beta" evidence="8">
    <location>
        <begin position="144"/>
        <end position="244"/>
    </location>
</feature>
<organism evidence="9 10">
    <name type="scientific">Mediterraneibacter hominis</name>
    <dbReference type="NCBI Taxonomy" id="2763054"/>
    <lineage>
        <taxon>Bacteria</taxon>
        <taxon>Bacillati</taxon>
        <taxon>Bacillota</taxon>
        <taxon>Clostridia</taxon>
        <taxon>Lachnospirales</taxon>
        <taxon>Lachnospiraceae</taxon>
        <taxon>Mediterraneibacter</taxon>
    </lineage>
</organism>
<comment type="similarity">
    <text evidence="1 4 7">Belongs to the tRNA pseudouridine synthase TruA family.</text>
</comment>
<protein>
    <recommendedName>
        <fullName evidence="4">tRNA pseudouridine synthase A</fullName>
        <ecNumber evidence="4">5.4.99.12</ecNumber>
    </recommendedName>
    <alternativeName>
        <fullName evidence="4">tRNA pseudouridine(38-40) synthase</fullName>
    </alternativeName>
    <alternativeName>
        <fullName evidence="4">tRNA pseudouridylate synthase I</fullName>
    </alternativeName>
    <alternativeName>
        <fullName evidence="4">tRNA-uridine isomerase I</fullName>
    </alternativeName>
</protein>
<feature type="domain" description="Pseudouridine synthase I TruA alpha/beta" evidence="8">
    <location>
        <begin position="8"/>
        <end position="104"/>
    </location>
</feature>
<dbReference type="Gene3D" id="3.30.70.660">
    <property type="entry name" value="Pseudouridine synthase I, catalytic domain, C-terminal subdomain"/>
    <property type="match status" value="1"/>
</dbReference>
<evidence type="ECO:0000256" key="5">
    <source>
        <dbReference type="PIRSR" id="PIRSR001430-1"/>
    </source>
</evidence>
<comment type="subunit">
    <text evidence="4">Homodimer.</text>
</comment>
<dbReference type="Gene3D" id="3.30.70.580">
    <property type="entry name" value="Pseudouridine synthase I, catalytic domain, N-terminal subdomain"/>
    <property type="match status" value="1"/>
</dbReference>
<evidence type="ECO:0000256" key="1">
    <source>
        <dbReference type="ARBA" id="ARBA00009375"/>
    </source>
</evidence>
<dbReference type="PANTHER" id="PTHR11142:SF0">
    <property type="entry name" value="TRNA PSEUDOURIDINE SYNTHASE-LIKE 1"/>
    <property type="match status" value="1"/>
</dbReference>
<evidence type="ECO:0000256" key="2">
    <source>
        <dbReference type="ARBA" id="ARBA00022694"/>
    </source>
</evidence>